<organism evidence="2 3">
    <name type="scientific">Popillia japonica</name>
    <name type="common">Japanese beetle</name>
    <dbReference type="NCBI Taxonomy" id="7064"/>
    <lineage>
        <taxon>Eukaryota</taxon>
        <taxon>Metazoa</taxon>
        <taxon>Ecdysozoa</taxon>
        <taxon>Arthropoda</taxon>
        <taxon>Hexapoda</taxon>
        <taxon>Insecta</taxon>
        <taxon>Pterygota</taxon>
        <taxon>Neoptera</taxon>
        <taxon>Endopterygota</taxon>
        <taxon>Coleoptera</taxon>
        <taxon>Polyphaga</taxon>
        <taxon>Scarabaeiformia</taxon>
        <taxon>Scarabaeidae</taxon>
        <taxon>Rutelinae</taxon>
        <taxon>Popillia</taxon>
    </lineage>
</organism>
<accession>A0AAW1M073</accession>
<feature type="compositionally biased region" description="Polar residues" evidence="1">
    <location>
        <begin position="73"/>
        <end position="84"/>
    </location>
</feature>
<comment type="caution">
    <text evidence="2">The sequence shown here is derived from an EMBL/GenBank/DDBJ whole genome shotgun (WGS) entry which is preliminary data.</text>
</comment>
<proteinExistence type="predicted"/>
<gene>
    <name evidence="2" type="ORF">QE152_g9056</name>
</gene>
<evidence type="ECO:0000313" key="3">
    <source>
        <dbReference type="Proteomes" id="UP001458880"/>
    </source>
</evidence>
<reference evidence="2 3" key="1">
    <citation type="journal article" date="2024" name="BMC Genomics">
        <title>De novo assembly and annotation of Popillia japonica's genome with initial clues to its potential as an invasive pest.</title>
        <authorList>
            <person name="Cucini C."/>
            <person name="Boschi S."/>
            <person name="Funari R."/>
            <person name="Cardaioli E."/>
            <person name="Iannotti N."/>
            <person name="Marturano G."/>
            <person name="Paoli F."/>
            <person name="Bruttini M."/>
            <person name="Carapelli A."/>
            <person name="Frati F."/>
            <person name="Nardi F."/>
        </authorList>
    </citation>
    <scope>NUCLEOTIDE SEQUENCE [LARGE SCALE GENOMIC DNA]</scope>
    <source>
        <strain evidence="2">DMR45628</strain>
    </source>
</reference>
<evidence type="ECO:0000313" key="2">
    <source>
        <dbReference type="EMBL" id="KAK9739434.1"/>
    </source>
</evidence>
<protein>
    <submittedName>
        <fullName evidence="2">Uncharacterized protein</fullName>
    </submittedName>
</protein>
<sequence length="102" mass="12147">MQGKKEETISRRNEQRKDKELKIGQQVYVKPAKYYTQKTKERYRGPDYSKLIQIWETYLQQKQDFQLTGYITPENQKNDQPTTTRRNKNPAIHGNPSAQAEK</sequence>
<evidence type="ECO:0000256" key="1">
    <source>
        <dbReference type="SAM" id="MobiDB-lite"/>
    </source>
</evidence>
<dbReference type="Proteomes" id="UP001458880">
    <property type="component" value="Unassembled WGS sequence"/>
</dbReference>
<feature type="region of interest" description="Disordered" evidence="1">
    <location>
        <begin position="71"/>
        <end position="102"/>
    </location>
</feature>
<keyword evidence="3" id="KW-1185">Reference proteome</keyword>
<feature type="region of interest" description="Disordered" evidence="1">
    <location>
        <begin position="1"/>
        <end position="22"/>
    </location>
</feature>
<dbReference type="AlphaFoldDB" id="A0AAW1M073"/>
<dbReference type="EMBL" id="JASPKY010000075">
    <property type="protein sequence ID" value="KAK9739434.1"/>
    <property type="molecule type" value="Genomic_DNA"/>
</dbReference>
<name>A0AAW1M073_POPJA</name>